<protein>
    <submittedName>
        <fullName evidence="2">Alpha/beta-hydrolase</fullName>
    </submittedName>
</protein>
<feature type="domain" description="AB hydrolase-1" evidence="1">
    <location>
        <begin position="36"/>
        <end position="290"/>
    </location>
</feature>
<reference evidence="3" key="1">
    <citation type="submission" date="2017-12" db="EMBL/GenBank/DDBJ databases">
        <authorList>
            <consortium name="DOE Joint Genome Institute"/>
            <person name="Mondo S.J."/>
            <person name="Kjaerbolling I."/>
            <person name="Vesth T.C."/>
            <person name="Frisvad J.C."/>
            <person name="Nybo J.L."/>
            <person name="Theobald S."/>
            <person name="Kuo A."/>
            <person name="Bowyer P."/>
            <person name="Matsuda Y."/>
            <person name="Lyhne E.K."/>
            <person name="Kogle M.E."/>
            <person name="Clum A."/>
            <person name="Lipzen A."/>
            <person name="Salamov A."/>
            <person name="Ngan C.Y."/>
            <person name="Daum C."/>
            <person name="Chiniquy J."/>
            <person name="Barry K."/>
            <person name="LaButti K."/>
            <person name="Haridas S."/>
            <person name="Simmons B.A."/>
            <person name="Magnuson J.K."/>
            <person name="Mortensen U.H."/>
            <person name="Larsen T.O."/>
            <person name="Grigoriev I.V."/>
            <person name="Baker S.E."/>
            <person name="Andersen M.R."/>
            <person name="Nordberg H.P."/>
            <person name="Cantor M.N."/>
            <person name="Hua S.X."/>
        </authorList>
    </citation>
    <scope>NUCLEOTIDE SEQUENCE [LARGE SCALE GENOMIC DNA]</scope>
    <source>
        <strain evidence="3">IBT 19404</strain>
    </source>
</reference>
<organism evidence="2 3">
    <name type="scientific">Aspergillus taichungensis</name>
    <dbReference type="NCBI Taxonomy" id="482145"/>
    <lineage>
        <taxon>Eukaryota</taxon>
        <taxon>Fungi</taxon>
        <taxon>Dikarya</taxon>
        <taxon>Ascomycota</taxon>
        <taxon>Pezizomycotina</taxon>
        <taxon>Eurotiomycetes</taxon>
        <taxon>Eurotiomycetidae</taxon>
        <taxon>Eurotiales</taxon>
        <taxon>Aspergillaceae</taxon>
        <taxon>Aspergillus</taxon>
        <taxon>Aspergillus subgen. Circumdati</taxon>
    </lineage>
</organism>
<dbReference type="InterPro" id="IPR029058">
    <property type="entry name" value="AB_hydrolase_fold"/>
</dbReference>
<proteinExistence type="predicted"/>
<dbReference type="Gene3D" id="3.40.50.1820">
    <property type="entry name" value="alpha/beta hydrolase"/>
    <property type="match status" value="1"/>
</dbReference>
<accession>A0A2J5HXD1</accession>
<keyword evidence="3" id="KW-1185">Reference proteome</keyword>
<dbReference type="EMBL" id="KZ559531">
    <property type="protein sequence ID" value="PLN81954.1"/>
    <property type="molecule type" value="Genomic_DNA"/>
</dbReference>
<evidence type="ECO:0000259" key="1">
    <source>
        <dbReference type="Pfam" id="PF12697"/>
    </source>
</evidence>
<dbReference type="SUPFAM" id="SSF53474">
    <property type="entry name" value="alpha/beta-Hydrolases"/>
    <property type="match status" value="1"/>
</dbReference>
<evidence type="ECO:0000313" key="2">
    <source>
        <dbReference type="EMBL" id="PLN81954.1"/>
    </source>
</evidence>
<dbReference type="PANTHER" id="PTHR43689">
    <property type="entry name" value="HYDROLASE"/>
    <property type="match status" value="1"/>
</dbReference>
<dbReference type="GO" id="GO:0016787">
    <property type="term" value="F:hydrolase activity"/>
    <property type="evidence" value="ECO:0007669"/>
    <property type="project" value="UniProtKB-KW"/>
</dbReference>
<dbReference type="OrthoDB" id="6431331at2759"/>
<keyword evidence="2" id="KW-0378">Hydrolase</keyword>
<dbReference type="InterPro" id="IPR000073">
    <property type="entry name" value="AB_hydrolase_1"/>
</dbReference>
<gene>
    <name evidence="2" type="ORF">BDW42DRAFT_86529</name>
</gene>
<dbReference type="Pfam" id="PF12697">
    <property type="entry name" value="Abhydrolase_6"/>
    <property type="match status" value="1"/>
</dbReference>
<dbReference type="Proteomes" id="UP000235023">
    <property type="component" value="Unassembled WGS sequence"/>
</dbReference>
<evidence type="ECO:0000313" key="3">
    <source>
        <dbReference type="Proteomes" id="UP000235023"/>
    </source>
</evidence>
<dbReference type="PANTHER" id="PTHR43689:SF8">
    <property type="entry name" value="ALPHA_BETA-HYDROLASES SUPERFAMILY PROTEIN"/>
    <property type="match status" value="1"/>
</dbReference>
<sequence>MSSTEINLSQVFTHTSDTHNTTIHWTSIGPANAPPVIFIHGTPWSSYTWAAQALALSTRFKVYLFDRPGFGASPERQPLHLKTLDVTTELDGSLSGQAASFAALYTYWSFHPSQPPHVIAHDNAGLVALRAHLTHGIAYASLCLVDVVAVPPFGAPLFRLIAQNRSVFDAVPDSVHEGILRSYIRDASARPLSKDVEDRLVLPWTPAGTQGPHAFIRQLVQADQRFAADVEPRYAEVGAAMPVKVVWGLEDRWIPAERAKTLAERVAARGLVFVDGAGHLIMFDQPERLAVEIAVWLGSVAAPALGDDAR</sequence>
<name>A0A2J5HXD1_9EURO</name>
<dbReference type="AlphaFoldDB" id="A0A2J5HXD1"/>